<dbReference type="Proteomes" id="UP000632195">
    <property type="component" value="Unassembled WGS sequence"/>
</dbReference>
<keyword evidence="1" id="KW-0472">Membrane</keyword>
<accession>A0AA37BQU1</accession>
<proteinExistence type="predicted"/>
<evidence type="ECO:0000256" key="1">
    <source>
        <dbReference type="SAM" id="Phobius"/>
    </source>
</evidence>
<evidence type="ECO:0000313" key="2">
    <source>
        <dbReference type="EMBL" id="GGM68148.1"/>
    </source>
</evidence>
<dbReference type="RefSeq" id="WP_188679687.1">
    <property type="nucleotide sequence ID" value="NZ_BMNY01000001.1"/>
</dbReference>
<gene>
    <name evidence="2" type="ORF">GCM10007108_02780</name>
</gene>
<dbReference type="EMBL" id="BMNY01000001">
    <property type="protein sequence ID" value="GGM68148.1"/>
    <property type="molecule type" value="Genomic_DNA"/>
</dbReference>
<keyword evidence="1" id="KW-1133">Transmembrane helix</keyword>
<reference evidence="2" key="2">
    <citation type="submission" date="2022-09" db="EMBL/GenBank/DDBJ databases">
        <authorList>
            <person name="Sun Q."/>
            <person name="Ohkuma M."/>
        </authorList>
    </citation>
    <scope>NUCLEOTIDE SEQUENCE</scope>
    <source>
        <strain evidence="2">JCM 13583</strain>
    </source>
</reference>
<evidence type="ECO:0000313" key="3">
    <source>
        <dbReference type="Proteomes" id="UP000632195"/>
    </source>
</evidence>
<sequence length="239" mass="26152">MLLPYLLDLSVTFAFLAWGSASDVRRRAVNSFLFLPVAIAGLAYGAYVHEPLFFLVLSGISFILAFVRTDILLYPALAASMLGVSTYFVTIEPTYGLQLLLISIVLLAGYREVVFGIGDIKAMVSAMISLSALLPLTPVMVQEGQLLSIVPSAIMLVINAGLSSILFFPYLAIRNAVRGGQFDFAWFLTVPDGEDPRKFSERDLSGRRLRIYKVPFIVPILIGSIATALFGAWPVLLVR</sequence>
<comment type="caution">
    <text evidence="2">The sequence shown here is derived from an EMBL/GenBank/DDBJ whole genome shotgun (WGS) entry which is preliminary data.</text>
</comment>
<protein>
    <submittedName>
        <fullName evidence="2">Uncharacterized protein</fullName>
    </submittedName>
</protein>
<feature type="transmembrane region" description="Helical" evidence="1">
    <location>
        <begin position="153"/>
        <end position="173"/>
    </location>
</feature>
<name>A0AA37BQU1_9ARCH</name>
<feature type="transmembrane region" description="Helical" evidence="1">
    <location>
        <begin position="95"/>
        <end position="110"/>
    </location>
</feature>
<dbReference type="AlphaFoldDB" id="A0AA37BQU1"/>
<organism evidence="2 3">
    <name type="scientific">Thermogymnomonas acidicola</name>
    <dbReference type="NCBI Taxonomy" id="399579"/>
    <lineage>
        <taxon>Archaea</taxon>
        <taxon>Methanobacteriati</taxon>
        <taxon>Thermoplasmatota</taxon>
        <taxon>Thermoplasmata</taxon>
        <taxon>Thermoplasmatales</taxon>
        <taxon>Thermogymnomonas</taxon>
    </lineage>
</organism>
<reference evidence="2" key="1">
    <citation type="journal article" date="2014" name="Int. J. Syst. Evol. Microbiol.">
        <title>Complete genome sequence of Corynebacterium casei LMG S-19264T (=DSM 44701T), isolated from a smear-ripened cheese.</title>
        <authorList>
            <consortium name="US DOE Joint Genome Institute (JGI-PGF)"/>
            <person name="Walter F."/>
            <person name="Albersmeier A."/>
            <person name="Kalinowski J."/>
            <person name="Ruckert C."/>
        </authorList>
    </citation>
    <scope>NUCLEOTIDE SEQUENCE</scope>
    <source>
        <strain evidence="2">JCM 13583</strain>
    </source>
</reference>
<feature type="transmembrane region" description="Helical" evidence="1">
    <location>
        <begin position="31"/>
        <end position="64"/>
    </location>
</feature>
<feature type="transmembrane region" description="Helical" evidence="1">
    <location>
        <begin position="122"/>
        <end position="141"/>
    </location>
</feature>
<feature type="transmembrane region" description="Helical" evidence="1">
    <location>
        <begin position="71"/>
        <end position="89"/>
    </location>
</feature>
<keyword evidence="3" id="KW-1185">Reference proteome</keyword>
<feature type="transmembrane region" description="Helical" evidence="1">
    <location>
        <begin position="216"/>
        <end position="236"/>
    </location>
</feature>
<keyword evidence="1" id="KW-0812">Transmembrane</keyword>